<dbReference type="InterPro" id="IPR025157">
    <property type="entry name" value="Hemagglutinin_rpt"/>
</dbReference>
<name>A0ABW8JPP9_9GAMM</name>
<protein>
    <submittedName>
        <fullName evidence="1">Hemagglutinin repeat-containing protein</fullName>
    </submittedName>
</protein>
<dbReference type="EMBL" id="JADIKJ010000053">
    <property type="protein sequence ID" value="MFK2902260.1"/>
    <property type="molecule type" value="Genomic_DNA"/>
</dbReference>
<comment type="caution">
    <text evidence="1">The sequence shown here is derived from an EMBL/GenBank/DDBJ whole genome shotgun (WGS) entry which is preliminary data.</text>
</comment>
<keyword evidence="2" id="KW-1185">Reference proteome</keyword>
<gene>
    <name evidence="1" type="ORF">ISP15_18175</name>
</gene>
<sequence>QRSSQVQDSRLSALYAAQAAQALFSPGAAQGMNLPGGQDGYDALKNTAQGNAGIDFKLGIGGSSASSTMTTHDEATYGSHISSQGNVTIAATGGDLNIVGSQVSGQDVALAAQNNLNLLSQAENHTLQNNNENTSAGVGVLIGSSGFGIYAEAAVGKGNAHGNGMTHTDTTVSANGTLTLVSGNDTTIKGAQLTGQQVIGAIGNNLLIQSEQDTDDYASKQMQANGQVVIGYGGMSSGGGLSYNQSKTDSHYQSVTDVSGIQAGSGGFTIAVGGNTHLVGGVIASSADPSENVLDTGSLTDETIRNEANYSASSIGIGGGYGSNGGGYGNSGFSGGLNLGIAQKGNSSSDTSAGIAQGTIVVRDNPTQDLGGLDRNPSLDNQALAPIFDAQKVQEKLERGQVAGQVGMTAAGDLASTMGWAEGSPERTILHGVVGAGIAALGGGN</sequence>
<reference evidence="1 2" key="1">
    <citation type="submission" date="2020-10" db="EMBL/GenBank/DDBJ databases">
        <title>Phylogeny of dyella-like bacteria.</title>
        <authorList>
            <person name="Fu J."/>
        </authorList>
    </citation>
    <scope>NUCLEOTIDE SEQUENCE [LARGE SCALE GENOMIC DNA]</scope>
    <source>
        <strain evidence="1 2">JP1</strain>
    </source>
</reference>
<evidence type="ECO:0000313" key="2">
    <source>
        <dbReference type="Proteomes" id="UP001620461"/>
    </source>
</evidence>
<dbReference type="Pfam" id="PF13332">
    <property type="entry name" value="Fil_haemagg_2"/>
    <property type="match status" value="1"/>
</dbReference>
<dbReference type="RefSeq" id="WP_404549409.1">
    <property type="nucleotide sequence ID" value="NZ_JADIKJ010000053.1"/>
</dbReference>
<feature type="non-terminal residue" evidence="1">
    <location>
        <position position="445"/>
    </location>
</feature>
<organism evidence="1 2">
    <name type="scientific">Dyella jejuensis</name>
    <dbReference type="NCBI Taxonomy" id="1432009"/>
    <lineage>
        <taxon>Bacteria</taxon>
        <taxon>Pseudomonadati</taxon>
        <taxon>Pseudomonadota</taxon>
        <taxon>Gammaproteobacteria</taxon>
        <taxon>Lysobacterales</taxon>
        <taxon>Rhodanobacteraceae</taxon>
        <taxon>Dyella</taxon>
    </lineage>
</organism>
<feature type="non-terminal residue" evidence="1">
    <location>
        <position position="1"/>
    </location>
</feature>
<evidence type="ECO:0000313" key="1">
    <source>
        <dbReference type="EMBL" id="MFK2902260.1"/>
    </source>
</evidence>
<dbReference type="Proteomes" id="UP001620461">
    <property type="component" value="Unassembled WGS sequence"/>
</dbReference>
<proteinExistence type="predicted"/>
<accession>A0ABW8JPP9</accession>